<name>A0A975JG62_9RHOB</name>
<evidence type="ECO:0000313" key="3">
    <source>
        <dbReference type="EMBL" id="QUJ77919.1"/>
    </source>
</evidence>
<sequence>MDRDQGAERPRSGAGPQLRPIRVARGALRPNAPLRDMTVSPQHRFLREGAKIELNLGMDEALIAATHLTCLDGVETAPDDSATYIHLMFDAHEIVMSDGCWTESFQPGARSLSGLDEGPRAELETLFPELFDGTADYPAARPTLRRFEAAIALADLTPPAQSALSLAA</sequence>
<proteinExistence type="predicted"/>
<protein>
    <submittedName>
        <fullName evidence="3">Hint domain-containing protein</fullName>
    </submittedName>
</protein>
<dbReference type="AlphaFoldDB" id="A0A975JG62"/>
<feature type="compositionally biased region" description="Basic and acidic residues" evidence="1">
    <location>
        <begin position="1"/>
        <end position="11"/>
    </location>
</feature>
<reference evidence="3" key="1">
    <citation type="submission" date="2021-04" db="EMBL/GenBank/DDBJ databases">
        <title>Complete genome sequence for Sulfitobacter sp. strain JK7-1.</title>
        <authorList>
            <person name="Park S.-J."/>
        </authorList>
    </citation>
    <scope>NUCLEOTIDE SEQUENCE</scope>
    <source>
        <strain evidence="3">JK7-1</strain>
    </source>
</reference>
<dbReference type="KEGG" id="sual:KDD17_01315"/>
<evidence type="ECO:0000256" key="1">
    <source>
        <dbReference type="SAM" id="MobiDB-lite"/>
    </source>
</evidence>
<keyword evidence="4" id="KW-1185">Reference proteome</keyword>
<organism evidence="3 4">
    <name type="scientific">Sulfitobacter albidus</name>
    <dbReference type="NCBI Taxonomy" id="2829501"/>
    <lineage>
        <taxon>Bacteria</taxon>
        <taxon>Pseudomonadati</taxon>
        <taxon>Pseudomonadota</taxon>
        <taxon>Alphaproteobacteria</taxon>
        <taxon>Rhodobacterales</taxon>
        <taxon>Roseobacteraceae</taxon>
        <taxon>Sulfitobacter</taxon>
    </lineage>
</organism>
<dbReference type="SUPFAM" id="SSF51294">
    <property type="entry name" value="Hedgehog/intein (Hint) domain"/>
    <property type="match status" value="1"/>
</dbReference>
<gene>
    <name evidence="3" type="ORF">KDD17_01315</name>
</gene>
<evidence type="ECO:0000259" key="2">
    <source>
        <dbReference type="Pfam" id="PF13403"/>
    </source>
</evidence>
<feature type="region of interest" description="Disordered" evidence="1">
    <location>
        <begin position="1"/>
        <end position="36"/>
    </location>
</feature>
<feature type="domain" description="Hedgehog/Intein (Hint)" evidence="2">
    <location>
        <begin position="12"/>
        <end position="108"/>
    </location>
</feature>
<dbReference type="EMBL" id="CP073581">
    <property type="protein sequence ID" value="QUJ77919.1"/>
    <property type="molecule type" value="Genomic_DNA"/>
</dbReference>
<evidence type="ECO:0000313" key="4">
    <source>
        <dbReference type="Proteomes" id="UP000683291"/>
    </source>
</evidence>
<dbReference type="InterPro" id="IPR036844">
    <property type="entry name" value="Hint_dom_sf"/>
</dbReference>
<dbReference type="InterPro" id="IPR028992">
    <property type="entry name" value="Hedgehog/Intein_dom"/>
</dbReference>
<dbReference type="Pfam" id="PF13403">
    <property type="entry name" value="Hint_2"/>
    <property type="match status" value="1"/>
</dbReference>
<accession>A0A975JG62</accession>
<dbReference type="Proteomes" id="UP000683291">
    <property type="component" value="Chromosome 1"/>
</dbReference>